<evidence type="ECO:0000313" key="3">
    <source>
        <dbReference type="Proteomes" id="UP000245263"/>
    </source>
</evidence>
<feature type="transmembrane region" description="Helical" evidence="1">
    <location>
        <begin position="20"/>
        <end position="39"/>
    </location>
</feature>
<evidence type="ECO:0000313" key="2">
    <source>
        <dbReference type="EMBL" id="BDA77678.1"/>
    </source>
</evidence>
<feature type="transmembrane region" description="Helical" evidence="1">
    <location>
        <begin position="70"/>
        <end position="88"/>
    </location>
</feature>
<feature type="transmembrane region" description="Helical" evidence="1">
    <location>
        <begin position="277"/>
        <end position="298"/>
    </location>
</feature>
<feature type="transmembrane region" description="Helical" evidence="1">
    <location>
        <begin position="120"/>
        <end position="142"/>
    </location>
</feature>
<feature type="transmembrane region" description="Helical" evidence="1">
    <location>
        <begin position="45"/>
        <end position="63"/>
    </location>
</feature>
<feature type="transmembrane region" description="Helical" evidence="1">
    <location>
        <begin position="207"/>
        <end position="224"/>
    </location>
</feature>
<proteinExistence type="predicted"/>
<feature type="transmembrane region" description="Helical" evidence="1">
    <location>
        <begin position="253"/>
        <end position="271"/>
    </location>
</feature>
<dbReference type="EMBL" id="AP025028">
    <property type="protein sequence ID" value="BDA77678.1"/>
    <property type="molecule type" value="Genomic_DNA"/>
</dbReference>
<evidence type="ECO:0000256" key="1">
    <source>
        <dbReference type="SAM" id="Phobius"/>
    </source>
</evidence>
<feature type="transmembrane region" description="Helical" evidence="1">
    <location>
        <begin position="94"/>
        <end position="113"/>
    </location>
</feature>
<dbReference type="RefSeq" id="WP_109020137.1">
    <property type="nucleotide sequence ID" value="NZ_AP025028.1"/>
</dbReference>
<keyword evidence="1" id="KW-0472">Membrane</keyword>
<reference evidence="2 3" key="1">
    <citation type="submission" date="2021-08" db="EMBL/GenBank/DDBJ databases">
        <title>Complete genome sequence of Leptospira kobayashii strain E30.</title>
        <authorList>
            <person name="Nakao R."/>
            <person name="Nakamura S."/>
            <person name="Masuzawa T."/>
            <person name="Koizumi N."/>
        </authorList>
    </citation>
    <scope>NUCLEOTIDE SEQUENCE [LARGE SCALE GENOMIC DNA]</scope>
    <source>
        <strain evidence="2 3">E30</strain>
    </source>
</reference>
<sequence length="300" mass="34139">MLRSLYILSEGSWGIKSSEIFADLFFALSLVVTFSLFFIYQPFLYLIVGLEFLVMGGCLYFYLLKKKNQIYPIALLTQIILTILLVPIPLLHPVLAVIALLCGALFYVILNQLYSIRLALVVYILFFFFLWDMLFHLMGIPLRAGEQTSLFFPGRGVVEANTLGPNFASPWLVGQNQQNPLFRSSLEFLSTYILIGVSWIAFRRPLLFVYFFGWLAIYFVMGITTGNIPFAWILSFSSVSILVHLAPGRNFYGSFYISIISFCILIPMSWLAGKLGISPFLVFLLFFPIEAILVRVFLGK</sequence>
<name>A0ABM7UQM4_9LEPT</name>
<feature type="transmembrane region" description="Helical" evidence="1">
    <location>
        <begin position="181"/>
        <end position="202"/>
    </location>
</feature>
<keyword evidence="1" id="KW-0812">Transmembrane</keyword>
<keyword evidence="3" id="KW-1185">Reference proteome</keyword>
<organism evidence="2 3">
    <name type="scientific">Leptospira kobayashii</name>
    <dbReference type="NCBI Taxonomy" id="1917830"/>
    <lineage>
        <taxon>Bacteria</taxon>
        <taxon>Pseudomonadati</taxon>
        <taxon>Spirochaetota</taxon>
        <taxon>Spirochaetia</taxon>
        <taxon>Leptospirales</taxon>
        <taxon>Leptospiraceae</taxon>
        <taxon>Leptospira</taxon>
    </lineage>
</organism>
<gene>
    <name evidence="2" type="ORF">LPTSP3_g06080</name>
</gene>
<accession>A0ABM7UQM4</accession>
<dbReference type="Proteomes" id="UP000245263">
    <property type="component" value="Chromosome 1"/>
</dbReference>
<keyword evidence="1" id="KW-1133">Transmembrane helix</keyword>
<protein>
    <submittedName>
        <fullName evidence="2">Uncharacterized protein</fullName>
    </submittedName>
</protein>
<feature type="transmembrane region" description="Helical" evidence="1">
    <location>
        <begin position="230"/>
        <end position="246"/>
    </location>
</feature>